<dbReference type="RefSeq" id="WP_233723338.1">
    <property type="nucleotide sequence ID" value="NZ_JAJVCN010000001.1"/>
</dbReference>
<evidence type="ECO:0000256" key="9">
    <source>
        <dbReference type="ARBA" id="ARBA00023299"/>
    </source>
</evidence>
<comment type="pathway">
    <text evidence="2">Amino-acid biosynthesis; L-serine biosynthesis; L-serine from 3-phospho-D-glycerate: step 3/3.</text>
</comment>
<keyword evidence="6" id="KW-0479">Metal-binding</keyword>
<evidence type="ECO:0000256" key="8">
    <source>
        <dbReference type="ARBA" id="ARBA00022842"/>
    </source>
</evidence>
<keyword evidence="9" id="KW-0718">Serine biosynthesis</keyword>
<gene>
    <name evidence="14" type="primary">serB</name>
    <name evidence="14" type="ORF">LWC34_05640</name>
</gene>
<dbReference type="SFLD" id="SFLDS00003">
    <property type="entry name" value="Haloacid_Dehalogenase"/>
    <property type="match status" value="1"/>
</dbReference>
<evidence type="ECO:0000256" key="2">
    <source>
        <dbReference type="ARBA" id="ARBA00005135"/>
    </source>
</evidence>
<feature type="domain" description="Phosphoserine phosphatase ACT" evidence="13">
    <location>
        <begin position="23"/>
        <end position="100"/>
    </location>
</feature>
<dbReference type="NCBIfam" id="TIGR00338">
    <property type="entry name" value="serB"/>
    <property type="match status" value="1"/>
</dbReference>
<evidence type="ECO:0000256" key="11">
    <source>
        <dbReference type="ARBA" id="ARBA00048138"/>
    </source>
</evidence>
<dbReference type="SUPFAM" id="SSF56784">
    <property type="entry name" value="HAD-like"/>
    <property type="match status" value="1"/>
</dbReference>
<evidence type="ECO:0000256" key="4">
    <source>
        <dbReference type="ARBA" id="ARBA00012640"/>
    </source>
</evidence>
<comment type="similarity">
    <text evidence="3">Belongs to the HAD-like hydrolase superfamily. SerB family.</text>
</comment>
<keyword evidence="15" id="KW-1185">Reference proteome</keyword>
<dbReference type="Pfam" id="PF21086">
    <property type="entry name" value="ACT_PSP_2"/>
    <property type="match status" value="1"/>
</dbReference>
<evidence type="ECO:0000256" key="10">
    <source>
        <dbReference type="ARBA" id="ARBA00031693"/>
    </source>
</evidence>
<dbReference type="InterPro" id="IPR050582">
    <property type="entry name" value="HAD-like_SerB"/>
</dbReference>
<dbReference type="PANTHER" id="PTHR43344">
    <property type="entry name" value="PHOSPHOSERINE PHOSPHATASE"/>
    <property type="match status" value="1"/>
</dbReference>
<evidence type="ECO:0000256" key="7">
    <source>
        <dbReference type="ARBA" id="ARBA00022801"/>
    </source>
</evidence>
<dbReference type="Proteomes" id="UP001521150">
    <property type="component" value="Unassembled WGS sequence"/>
</dbReference>
<evidence type="ECO:0000259" key="13">
    <source>
        <dbReference type="Pfam" id="PF21086"/>
    </source>
</evidence>
<dbReference type="EC" id="3.1.3.3" evidence="4"/>
<dbReference type="SFLD" id="SFLDG01136">
    <property type="entry name" value="C1.6:_Phosphoserine_Phosphatas"/>
    <property type="match status" value="1"/>
</dbReference>
<dbReference type="InterPro" id="IPR023214">
    <property type="entry name" value="HAD_sf"/>
</dbReference>
<evidence type="ECO:0000313" key="15">
    <source>
        <dbReference type="Proteomes" id="UP001521150"/>
    </source>
</evidence>
<comment type="catalytic activity">
    <reaction evidence="12">
        <text>O-phospho-D-serine + H2O = D-serine + phosphate</text>
        <dbReference type="Rhea" id="RHEA:24873"/>
        <dbReference type="ChEBI" id="CHEBI:15377"/>
        <dbReference type="ChEBI" id="CHEBI:35247"/>
        <dbReference type="ChEBI" id="CHEBI:43474"/>
        <dbReference type="ChEBI" id="CHEBI:58680"/>
        <dbReference type="EC" id="3.1.3.3"/>
    </reaction>
</comment>
<dbReference type="Gene3D" id="3.40.50.1000">
    <property type="entry name" value="HAD superfamily/HAD-like"/>
    <property type="match status" value="1"/>
</dbReference>
<evidence type="ECO:0000256" key="5">
    <source>
        <dbReference type="ARBA" id="ARBA00022605"/>
    </source>
</evidence>
<proteinExistence type="inferred from homology"/>
<keyword evidence="5" id="KW-0028">Amino-acid biosynthesis</keyword>
<dbReference type="Pfam" id="PF12710">
    <property type="entry name" value="HAD"/>
    <property type="match status" value="1"/>
</dbReference>
<keyword evidence="8" id="KW-0460">Magnesium</keyword>
<sequence>MAAPAPLTWRETDWVDPTPGSASHVITVVGRAIRTEVLGAVLHRASVASTVVSGTRTMASYPCTAVELSVQLARPFDTVEPSLRAELREISGNCGVDITLQRTDRQYGLVVFDMDSTLVKDETIVRIAERAGRSREVNLITSQAMRGELDFAASLRLRAGALAGLPAAVLDEVAQQSELMPGALVTVRSLQSMGIRVGVISGGFEPIVARIARQLRLDFHAANHLEVASGTLTGRLTGDIVDADAKAVALRRFAARERIALSRCVAVGDGANDIPMLKAAGLGVAFHAKPAVVAAADVSISFQRLDLVLPLLGIPVPCAVVDTYRVS</sequence>
<dbReference type="PRINTS" id="PR00119">
    <property type="entry name" value="CATATPASE"/>
</dbReference>
<comment type="caution">
    <text evidence="14">The sequence shown here is derived from an EMBL/GenBank/DDBJ whole genome shotgun (WGS) entry which is preliminary data.</text>
</comment>
<evidence type="ECO:0000256" key="1">
    <source>
        <dbReference type="ARBA" id="ARBA00001946"/>
    </source>
</evidence>
<dbReference type="SFLD" id="SFLDF00029">
    <property type="entry name" value="phosphoserine_phosphatase"/>
    <property type="match status" value="1"/>
</dbReference>
<evidence type="ECO:0000256" key="12">
    <source>
        <dbReference type="ARBA" id="ARBA00048523"/>
    </source>
</evidence>
<dbReference type="InterPro" id="IPR036412">
    <property type="entry name" value="HAD-like_sf"/>
</dbReference>
<dbReference type="GO" id="GO:0016787">
    <property type="term" value="F:hydrolase activity"/>
    <property type="evidence" value="ECO:0007669"/>
    <property type="project" value="UniProtKB-KW"/>
</dbReference>
<protein>
    <recommendedName>
        <fullName evidence="4">phosphoserine phosphatase</fullName>
        <ecNumber evidence="4">3.1.3.3</ecNumber>
    </recommendedName>
    <alternativeName>
        <fullName evidence="10">O-phosphoserine phosphohydrolase</fullName>
    </alternativeName>
</protein>
<organism evidence="14 15">
    <name type="scientific">Kibdelosporangium philippinense</name>
    <dbReference type="NCBI Taxonomy" id="211113"/>
    <lineage>
        <taxon>Bacteria</taxon>
        <taxon>Bacillati</taxon>
        <taxon>Actinomycetota</taxon>
        <taxon>Actinomycetes</taxon>
        <taxon>Pseudonocardiales</taxon>
        <taxon>Pseudonocardiaceae</taxon>
        <taxon>Kibdelosporangium</taxon>
    </lineage>
</organism>
<evidence type="ECO:0000313" key="14">
    <source>
        <dbReference type="EMBL" id="MCE7002314.1"/>
    </source>
</evidence>
<name>A0ABS8Z2Z4_9PSEU</name>
<dbReference type="EMBL" id="JAJVCN010000001">
    <property type="protein sequence ID" value="MCE7002314.1"/>
    <property type="molecule type" value="Genomic_DNA"/>
</dbReference>
<keyword evidence="7 14" id="KW-0378">Hydrolase</keyword>
<dbReference type="SFLD" id="SFLDG01137">
    <property type="entry name" value="C1.6.1:_Phosphoserine_Phosphat"/>
    <property type="match status" value="1"/>
</dbReference>
<dbReference type="NCBIfam" id="TIGR01488">
    <property type="entry name" value="HAD-SF-IB"/>
    <property type="match status" value="1"/>
</dbReference>
<dbReference type="PANTHER" id="PTHR43344:SF2">
    <property type="entry name" value="PHOSPHOSERINE PHOSPHATASE"/>
    <property type="match status" value="1"/>
</dbReference>
<reference evidence="14 15" key="1">
    <citation type="submission" date="2021-12" db="EMBL/GenBank/DDBJ databases">
        <title>Genome sequence of Kibdelosporangium philippinense ATCC 49844.</title>
        <authorList>
            <person name="Fedorov E.A."/>
            <person name="Omeragic M."/>
            <person name="Shalygina K.F."/>
            <person name="Maclea K.S."/>
        </authorList>
    </citation>
    <scope>NUCLEOTIDE SEQUENCE [LARGE SCALE GENOMIC DNA]</scope>
    <source>
        <strain evidence="14 15">ATCC 49844</strain>
    </source>
</reference>
<accession>A0ABS8Z2Z4</accession>
<evidence type="ECO:0000256" key="6">
    <source>
        <dbReference type="ARBA" id="ARBA00022723"/>
    </source>
</evidence>
<comment type="cofactor">
    <cofactor evidence="1">
        <name>Mg(2+)</name>
        <dbReference type="ChEBI" id="CHEBI:18420"/>
    </cofactor>
</comment>
<comment type="catalytic activity">
    <reaction evidence="11">
        <text>O-phospho-L-serine + H2O = L-serine + phosphate</text>
        <dbReference type="Rhea" id="RHEA:21208"/>
        <dbReference type="ChEBI" id="CHEBI:15377"/>
        <dbReference type="ChEBI" id="CHEBI:33384"/>
        <dbReference type="ChEBI" id="CHEBI:43474"/>
        <dbReference type="ChEBI" id="CHEBI:57524"/>
        <dbReference type="EC" id="3.1.3.3"/>
    </reaction>
</comment>
<dbReference type="InterPro" id="IPR049148">
    <property type="entry name" value="PSP_ACT"/>
</dbReference>
<dbReference type="InterPro" id="IPR004469">
    <property type="entry name" value="PSP"/>
</dbReference>
<evidence type="ECO:0000256" key="3">
    <source>
        <dbReference type="ARBA" id="ARBA00009184"/>
    </source>
</evidence>